<dbReference type="Proteomes" id="UP000693981">
    <property type="component" value="Unassembled WGS sequence"/>
</dbReference>
<dbReference type="InterPro" id="IPR003140">
    <property type="entry name" value="PLipase/COase/thioEstase"/>
</dbReference>
<organism evidence="3 4">
    <name type="scientific">Phytophthora boehmeriae</name>
    <dbReference type="NCBI Taxonomy" id="109152"/>
    <lineage>
        <taxon>Eukaryota</taxon>
        <taxon>Sar</taxon>
        <taxon>Stramenopiles</taxon>
        <taxon>Oomycota</taxon>
        <taxon>Peronosporomycetes</taxon>
        <taxon>Peronosporales</taxon>
        <taxon>Peronosporaceae</taxon>
        <taxon>Phytophthora</taxon>
    </lineage>
</organism>
<protein>
    <recommendedName>
        <fullName evidence="2">Phospholipase/carboxylesterase/thioesterase domain-containing protein</fullName>
    </recommendedName>
</protein>
<proteinExistence type="predicted"/>
<evidence type="ECO:0000259" key="2">
    <source>
        <dbReference type="Pfam" id="PF02230"/>
    </source>
</evidence>
<sequence length="306" mass="33815">MADPTIVRVHPAARLALVRDPSGRTRWILHSPSDDASPPRRNPSAPIELRPRASRTEGAGRLDWDALDFPDRPCFELIASEGQDAPPTQNVVVFLHGRGDCHEPFARLGAQMALPQTAVVSLRAPLELPFGLGFTWMEDLDDHGDAIPLDVPHTQRSQSDYGWSYSRLFLFAFSQGACVAFHLAMTLPQDIRLGGVVLVAGGAIAGPHSSATDDANAAATPMLQITGAADTVYPKALAERSRREFRRRHTQRMTAELFMSVVRPDKAHAMIDSRADMQHVMVFFSKHLCLRNIELENRSDIIELQT</sequence>
<dbReference type="PANTHER" id="PTHR10655">
    <property type="entry name" value="LYSOPHOSPHOLIPASE-RELATED"/>
    <property type="match status" value="1"/>
</dbReference>
<dbReference type="GO" id="GO:0052689">
    <property type="term" value="F:carboxylic ester hydrolase activity"/>
    <property type="evidence" value="ECO:0007669"/>
    <property type="project" value="TreeGrafter"/>
</dbReference>
<evidence type="ECO:0000256" key="1">
    <source>
        <dbReference type="SAM" id="MobiDB-lite"/>
    </source>
</evidence>
<evidence type="ECO:0000313" key="4">
    <source>
        <dbReference type="Proteomes" id="UP000693981"/>
    </source>
</evidence>
<dbReference type="GO" id="GO:0005737">
    <property type="term" value="C:cytoplasm"/>
    <property type="evidence" value="ECO:0007669"/>
    <property type="project" value="TreeGrafter"/>
</dbReference>
<dbReference type="InterPro" id="IPR050565">
    <property type="entry name" value="LYPA1-2/EST-like"/>
</dbReference>
<evidence type="ECO:0000313" key="3">
    <source>
        <dbReference type="EMBL" id="KAG7396257.1"/>
    </source>
</evidence>
<comment type="caution">
    <text evidence="3">The sequence shown here is derived from an EMBL/GenBank/DDBJ whole genome shotgun (WGS) entry which is preliminary data.</text>
</comment>
<dbReference type="OrthoDB" id="437457at2759"/>
<gene>
    <name evidence="3" type="ORF">PHYBOEH_002575</name>
</gene>
<keyword evidence="4" id="KW-1185">Reference proteome</keyword>
<reference evidence="3" key="1">
    <citation type="submission" date="2021-02" db="EMBL/GenBank/DDBJ databases">
        <authorList>
            <person name="Palmer J.M."/>
        </authorList>
    </citation>
    <scope>NUCLEOTIDE SEQUENCE</scope>
    <source>
        <strain evidence="3">SCRP23</strain>
    </source>
</reference>
<dbReference type="EMBL" id="JAGDFL010000166">
    <property type="protein sequence ID" value="KAG7396257.1"/>
    <property type="molecule type" value="Genomic_DNA"/>
</dbReference>
<accession>A0A8T1WQT7</accession>
<dbReference type="PANTHER" id="PTHR10655:SF70">
    <property type="entry name" value="PHOSPHOLIPASE_CARBOXYLESTERASE_THIOESTERASE DOMAIN-CONTAINING PROTEIN"/>
    <property type="match status" value="1"/>
</dbReference>
<dbReference type="Pfam" id="PF02230">
    <property type="entry name" value="Abhydrolase_2"/>
    <property type="match status" value="1"/>
</dbReference>
<name>A0A8T1WQT7_9STRA</name>
<dbReference type="GO" id="GO:0008474">
    <property type="term" value="F:palmitoyl-(protein) hydrolase activity"/>
    <property type="evidence" value="ECO:0007669"/>
    <property type="project" value="TreeGrafter"/>
</dbReference>
<feature type="region of interest" description="Disordered" evidence="1">
    <location>
        <begin position="28"/>
        <end position="55"/>
    </location>
</feature>
<dbReference type="AlphaFoldDB" id="A0A8T1WQT7"/>
<feature type="domain" description="Phospholipase/carboxylesterase/thioesterase" evidence="2">
    <location>
        <begin position="86"/>
        <end position="254"/>
    </location>
</feature>